<organism evidence="7 8">
    <name type="scientific">Paeniglutamicibacter kerguelensis</name>
    <dbReference type="NCBI Taxonomy" id="254788"/>
    <lineage>
        <taxon>Bacteria</taxon>
        <taxon>Bacillati</taxon>
        <taxon>Actinomycetota</taxon>
        <taxon>Actinomycetes</taxon>
        <taxon>Micrococcales</taxon>
        <taxon>Micrococcaceae</taxon>
        <taxon>Paeniglutamicibacter</taxon>
    </lineage>
</organism>
<keyword evidence="2" id="KW-0805">Transcription regulation</keyword>
<dbReference type="SUPFAM" id="SSF46689">
    <property type="entry name" value="Homeodomain-like"/>
    <property type="match status" value="1"/>
</dbReference>
<dbReference type="PANTHER" id="PTHR30055">
    <property type="entry name" value="HTH-TYPE TRANSCRIPTIONAL REGULATOR RUTR"/>
    <property type="match status" value="1"/>
</dbReference>
<keyword evidence="3 5" id="KW-0238">DNA-binding</keyword>
<dbReference type="InterPro" id="IPR039538">
    <property type="entry name" value="BetI_C"/>
</dbReference>
<dbReference type="SUPFAM" id="SSF48498">
    <property type="entry name" value="Tetracyclin repressor-like, C-terminal domain"/>
    <property type="match status" value="1"/>
</dbReference>
<dbReference type="PROSITE" id="PS50977">
    <property type="entry name" value="HTH_TETR_2"/>
    <property type="match status" value="1"/>
</dbReference>
<dbReference type="InterPro" id="IPR009057">
    <property type="entry name" value="Homeodomain-like_sf"/>
</dbReference>
<dbReference type="EMBL" id="JAGIOF010000001">
    <property type="protein sequence ID" value="MBP2386004.1"/>
    <property type="molecule type" value="Genomic_DNA"/>
</dbReference>
<sequence>MSPKGPYPKGVAKREEILRTALAIFSREGYRGTSLREVARSCGLSLPGLMHYFDSKEDLLAAILKKRDEHDFAAQHEVGGDPFKTISGVMRHNAEVPGLVQLYATLSAAASDPAHPAHDFFVGRYRDFRVTLAETLRERQSAGLLAADRDAEKLAAIIIAVADGLQVQWMLEPGIDMAGHIDYLVSLIDIVAPPPSSGE</sequence>
<reference evidence="7 8" key="1">
    <citation type="submission" date="2021-03" db="EMBL/GenBank/DDBJ databases">
        <title>Sequencing the genomes of 1000 actinobacteria strains.</title>
        <authorList>
            <person name="Klenk H.-P."/>
        </authorList>
    </citation>
    <scope>NUCLEOTIDE SEQUENCE [LARGE SCALE GENOMIC DNA]</scope>
    <source>
        <strain evidence="7 8">DSM 15797</strain>
    </source>
</reference>
<accession>A0ABS4XEA5</accession>
<keyword evidence="8" id="KW-1185">Reference proteome</keyword>
<dbReference type="InterPro" id="IPR036271">
    <property type="entry name" value="Tet_transcr_reg_TetR-rel_C_sf"/>
</dbReference>
<evidence type="ECO:0000259" key="6">
    <source>
        <dbReference type="PROSITE" id="PS50977"/>
    </source>
</evidence>
<dbReference type="Proteomes" id="UP001296993">
    <property type="component" value="Unassembled WGS sequence"/>
</dbReference>
<evidence type="ECO:0000256" key="5">
    <source>
        <dbReference type="PROSITE-ProRule" id="PRU00335"/>
    </source>
</evidence>
<feature type="DNA-binding region" description="H-T-H motif" evidence="5">
    <location>
        <begin position="34"/>
        <end position="53"/>
    </location>
</feature>
<name>A0ABS4XEA5_9MICC</name>
<comment type="caution">
    <text evidence="7">The sequence shown here is derived from an EMBL/GenBank/DDBJ whole genome shotgun (WGS) entry which is preliminary data.</text>
</comment>
<evidence type="ECO:0000256" key="3">
    <source>
        <dbReference type="ARBA" id="ARBA00023125"/>
    </source>
</evidence>
<evidence type="ECO:0000256" key="4">
    <source>
        <dbReference type="ARBA" id="ARBA00023163"/>
    </source>
</evidence>
<keyword evidence="4" id="KW-0804">Transcription</keyword>
<dbReference type="PANTHER" id="PTHR30055:SF234">
    <property type="entry name" value="HTH-TYPE TRANSCRIPTIONAL REGULATOR BETI"/>
    <property type="match status" value="1"/>
</dbReference>
<dbReference type="Pfam" id="PF00440">
    <property type="entry name" value="TetR_N"/>
    <property type="match status" value="1"/>
</dbReference>
<feature type="domain" description="HTH tetR-type" evidence="6">
    <location>
        <begin position="11"/>
        <end position="71"/>
    </location>
</feature>
<gene>
    <name evidence="7" type="ORF">JOF47_001515</name>
</gene>
<dbReference type="Gene3D" id="1.10.357.10">
    <property type="entry name" value="Tetracycline Repressor, domain 2"/>
    <property type="match status" value="1"/>
</dbReference>
<evidence type="ECO:0000313" key="7">
    <source>
        <dbReference type="EMBL" id="MBP2386004.1"/>
    </source>
</evidence>
<dbReference type="PRINTS" id="PR00455">
    <property type="entry name" value="HTHTETR"/>
</dbReference>
<protein>
    <submittedName>
        <fullName evidence="7">AcrR family transcriptional regulator</fullName>
    </submittedName>
</protein>
<keyword evidence="1" id="KW-0678">Repressor</keyword>
<dbReference type="InterPro" id="IPR001647">
    <property type="entry name" value="HTH_TetR"/>
</dbReference>
<evidence type="ECO:0000256" key="1">
    <source>
        <dbReference type="ARBA" id="ARBA00022491"/>
    </source>
</evidence>
<dbReference type="InterPro" id="IPR050109">
    <property type="entry name" value="HTH-type_TetR-like_transc_reg"/>
</dbReference>
<evidence type="ECO:0000256" key="2">
    <source>
        <dbReference type="ARBA" id="ARBA00023015"/>
    </source>
</evidence>
<evidence type="ECO:0000313" key="8">
    <source>
        <dbReference type="Proteomes" id="UP001296993"/>
    </source>
</evidence>
<dbReference type="RefSeq" id="WP_209996978.1">
    <property type="nucleotide sequence ID" value="NZ_BAAAJY010000003.1"/>
</dbReference>
<dbReference type="Pfam" id="PF13977">
    <property type="entry name" value="TetR_C_6"/>
    <property type="match status" value="1"/>
</dbReference>
<proteinExistence type="predicted"/>